<name>A0A843VLU5_COLES</name>
<evidence type="ECO:0000313" key="5">
    <source>
        <dbReference type="Proteomes" id="UP000652761"/>
    </source>
</evidence>
<dbReference type="GO" id="GO:0019903">
    <property type="term" value="F:protein phosphatase binding"/>
    <property type="evidence" value="ECO:0007669"/>
    <property type="project" value="InterPro"/>
</dbReference>
<evidence type="ECO:0000256" key="3">
    <source>
        <dbReference type="SAM" id="MobiDB-lite"/>
    </source>
</evidence>
<evidence type="ECO:0000256" key="2">
    <source>
        <dbReference type="ARBA" id="ARBA00023306"/>
    </source>
</evidence>
<comment type="similarity">
    <text evidence="1">Belongs to the SAPS family.</text>
</comment>
<dbReference type="AlphaFoldDB" id="A0A843VLU5"/>
<protein>
    <submittedName>
        <fullName evidence="4">Uncharacterized protein</fullName>
    </submittedName>
</protein>
<dbReference type="InterPro" id="IPR007587">
    <property type="entry name" value="SAPS"/>
</dbReference>
<organism evidence="4 5">
    <name type="scientific">Colocasia esculenta</name>
    <name type="common">Wild taro</name>
    <name type="synonym">Arum esculentum</name>
    <dbReference type="NCBI Taxonomy" id="4460"/>
    <lineage>
        <taxon>Eukaryota</taxon>
        <taxon>Viridiplantae</taxon>
        <taxon>Streptophyta</taxon>
        <taxon>Embryophyta</taxon>
        <taxon>Tracheophyta</taxon>
        <taxon>Spermatophyta</taxon>
        <taxon>Magnoliopsida</taxon>
        <taxon>Liliopsida</taxon>
        <taxon>Araceae</taxon>
        <taxon>Aroideae</taxon>
        <taxon>Colocasieae</taxon>
        <taxon>Colocasia</taxon>
    </lineage>
</organism>
<reference evidence="4" key="1">
    <citation type="submission" date="2017-07" db="EMBL/GenBank/DDBJ databases">
        <title>Taro Niue Genome Assembly and Annotation.</title>
        <authorList>
            <person name="Atibalentja N."/>
            <person name="Keating K."/>
            <person name="Fields C.J."/>
        </authorList>
    </citation>
    <scope>NUCLEOTIDE SEQUENCE</scope>
    <source>
        <strain evidence="4">Niue_2</strain>
        <tissue evidence="4">Leaf</tissue>
    </source>
</reference>
<comment type="caution">
    <text evidence="4">The sequence shown here is derived from an EMBL/GenBank/DDBJ whole genome shotgun (WGS) entry which is preliminary data.</text>
</comment>
<gene>
    <name evidence="4" type="ORF">Taro_032648</name>
</gene>
<sequence length="478" mass="53762">MAEKDVGEEDNPHEGMKKREFGGCTMAGEEEIKERIVGGCFLPREKKERRNCNQTPYKSFYFEIEGENQIKILSPPATYQKFLQTTVLEYCNPPLHAYFFFSVLVPLLSCLQENNEWVDWQTNVLHERNTVENVYRWTCGRPSALQERMKDSDDDELHEKDYDIAALTNNFSNTLRYSIYKNDDADEVQESLDHDDEGVYFDDESSEVIVSSLRFGDNQDRSCLFTNSDWFAFKEDRINEEPPIASTIDEMDEVDLTDMKRDSNCSDDEVVTGEGDELGNFVGSVGGTLRSSPPLVNKVIENGLLDDPTRSEVKSLSLDAGIFELEAQQAEDLFDDNQLPDWVGWRQPSDIQIDSSTEDDFDHPDSVQPGMNTNSNDTVPNTFSGSTSGGGLTEVEAGTSSFEDDVEFVGVDPEGMERGADGWSSDGRPGGEATLSTRTVSKISEAGMDPGRDVSSRLLEFHEINYWRVEQEAGIVKE</sequence>
<keyword evidence="2" id="KW-0131">Cell cycle</keyword>
<proteinExistence type="inferred from homology"/>
<dbReference type="OrthoDB" id="1749712at2759"/>
<dbReference type="PANTHER" id="PTHR12634">
    <property type="entry name" value="SIT4 YEAST -ASSOCIATING PROTEIN-RELATED"/>
    <property type="match status" value="1"/>
</dbReference>
<dbReference type="EMBL" id="NMUH01002428">
    <property type="protein sequence ID" value="MQL99912.1"/>
    <property type="molecule type" value="Genomic_DNA"/>
</dbReference>
<keyword evidence="5" id="KW-1185">Reference proteome</keyword>
<dbReference type="PANTHER" id="PTHR12634:SF8">
    <property type="entry name" value="FIERY MOUNTAIN, ISOFORM D"/>
    <property type="match status" value="1"/>
</dbReference>
<evidence type="ECO:0000256" key="1">
    <source>
        <dbReference type="ARBA" id="ARBA00006180"/>
    </source>
</evidence>
<dbReference type="Proteomes" id="UP000652761">
    <property type="component" value="Unassembled WGS sequence"/>
</dbReference>
<feature type="region of interest" description="Disordered" evidence="3">
    <location>
        <begin position="1"/>
        <end position="20"/>
    </location>
</feature>
<evidence type="ECO:0000313" key="4">
    <source>
        <dbReference type="EMBL" id="MQL99912.1"/>
    </source>
</evidence>
<dbReference type="GO" id="GO:0019888">
    <property type="term" value="F:protein phosphatase regulator activity"/>
    <property type="evidence" value="ECO:0007669"/>
    <property type="project" value="TreeGrafter"/>
</dbReference>
<accession>A0A843VLU5</accession>